<dbReference type="Pfam" id="PF00975">
    <property type="entry name" value="Thioesterase"/>
    <property type="match status" value="1"/>
</dbReference>
<comment type="caution">
    <text evidence="3">The sequence shown here is derived from an EMBL/GenBank/DDBJ whole genome shotgun (WGS) entry which is preliminary data.</text>
</comment>
<dbReference type="EC" id="3.1.2.14" evidence="1"/>
<name>A0A813W847_9BILA</name>
<feature type="domain" description="Thioesterase" evidence="2">
    <location>
        <begin position="24"/>
        <end position="128"/>
    </location>
</feature>
<accession>A0A813W847</accession>
<dbReference type="AlphaFoldDB" id="A0A813W847"/>
<dbReference type="GO" id="GO:0016297">
    <property type="term" value="F:fatty acyl-[ACP] hydrolase activity"/>
    <property type="evidence" value="ECO:0007669"/>
    <property type="project" value="UniProtKB-EC"/>
</dbReference>
<dbReference type="InterPro" id="IPR029058">
    <property type="entry name" value="AB_hydrolase_fold"/>
</dbReference>
<dbReference type="SUPFAM" id="SSF53474">
    <property type="entry name" value="alpha/beta-Hydrolases"/>
    <property type="match status" value="1"/>
</dbReference>
<dbReference type="Gene3D" id="3.40.50.1820">
    <property type="entry name" value="alpha/beta hydrolase"/>
    <property type="match status" value="1"/>
</dbReference>
<reference evidence="3" key="1">
    <citation type="submission" date="2021-02" db="EMBL/GenBank/DDBJ databases">
        <authorList>
            <person name="Nowell W R."/>
        </authorList>
    </citation>
    <scope>NUCLEOTIDE SEQUENCE</scope>
    <source>
        <strain evidence="3">Ploen Becks lab</strain>
    </source>
</reference>
<sequence length="331" mass="38446">MFKLPINSVRKLNLISKENLKSIVFIVAGLEGNCECFQGLAEQLQRQFIQVFALEYSNDVPTDSVESISKYYIKIIETELLDLNISSFNLAGYSYGGLISLEICRQLEINKKLKIENLIIIESSHTFFRYGVHSNSKEFGMCITNEDIFLDQKVYTGTLSIYLSYLVGASDKKFRLDLYKFLNNQPIQNLDEALDKSFSYIISNGFFEFDNEKDILEKKLYIKNLMLKSNAALVYTYDTSLKLQTKLSLIKTKIPLYKDFNLFYLDTNGQKFKLNFNLEDFDLKEIILNLENFKIFILSNGNHFTFPYESPYELTQFFLSLIMNNHATSKI</sequence>
<dbReference type="Proteomes" id="UP000663879">
    <property type="component" value="Unassembled WGS sequence"/>
</dbReference>
<dbReference type="EMBL" id="CAJNOC010001312">
    <property type="protein sequence ID" value="CAF0853772.1"/>
    <property type="molecule type" value="Genomic_DNA"/>
</dbReference>
<evidence type="ECO:0000259" key="2">
    <source>
        <dbReference type="Pfam" id="PF00975"/>
    </source>
</evidence>
<proteinExistence type="predicted"/>
<organism evidence="3 4">
    <name type="scientific">Brachionus calyciflorus</name>
    <dbReference type="NCBI Taxonomy" id="104777"/>
    <lineage>
        <taxon>Eukaryota</taxon>
        <taxon>Metazoa</taxon>
        <taxon>Spiralia</taxon>
        <taxon>Gnathifera</taxon>
        <taxon>Rotifera</taxon>
        <taxon>Eurotatoria</taxon>
        <taxon>Monogononta</taxon>
        <taxon>Pseudotrocha</taxon>
        <taxon>Ploima</taxon>
        <taxon>Brachionidae</taxon>
        <taxon>Brachionus</taxon>
    </lineage>
</organism>
<evidence type="ECO:0000256" key="1">
    <source>
        <dbReference type="ARBA" id="ARBA00012480"/>
    </source>
</evidence>
<keyword evidence="4" id="KW-1185">Reference proteome</keyword>
<protein>
    <recommendedName>
        <fullName evidence="1">oleoyl-[acyl-carrier-protein] hydrolase</fullName>
        <ecNumber evidence="1">3.1.2.14</ecNumber>
    </recommendedName>
</protein>
<evidence type="ECO:0000313" key="4">
    <source>
        <dbReference type="Proteomes" id="UP000663879"/>
    </source>
</evidence>
<gene>
    <name evidence="3" type="ORF">OXX778_LOCUS9087</name>
</gene>
<dbReference type="InterPro" id="IPR001031">
    <property type="entry name" value="Thioesterase"/>
</dbReference>
<dbReference type="OrthoDB" id="329835at2759"/>
<evidence type="ECO:0000313" key="3">
    <source>
        <dbReference type="EMBL" id="CAF0853772.1"/>
    </source>
</evidence>